<feature type="domain" description="M23ase beta-sheet core" evidence="1">
    <location>
        <begin position="151"/>
        <end position="250"/>
    </location>
</feature>
<evidence type="ECO:0000259" key="1">
    <source>
        <dbReference type="Pfam" id="PF01551"/>
    </source>
</evidence>
<dbReference type="RefSeq" id="WP_377766342.1">
    <property type="nucleotide sequence ID" value="NZ_JBHULB010000008.1"/>
</dbReference>
<dbReference type="EC" id="3.4.24.-" evidence="2"/>
<dbReference type="InterPro" id="IPR016047">
    <property type="entry name" value="M23ase_b-sheet_dom"/>
</dbReference>
<evidence type="ECO:0000313" key="3">
    <source>
        <dbReference type="Proteomes" id="UP001597526"/>
    </source>
</evidence>
<dbReference type="GO" id="GO:0016787">
    <property type="term" value="F:hydrolase activity"/>
    <property type="evidence" value="ECO:0007669"/>
    <property type="project" value="UniProtKB-KW"/>
</dbReference>
<dbReference type="Gene3D" id="2.70.70.10">
    <property type="entry name" value="Glucose Permease (Domain IIA)"/>
    <property type="match status" value="1"/>
</dbReference>
<comment type="caution">
    <text evidence="2">The sequence shown here is derived from an EMBL/GenBank/DDBJ whole genome shotgun (WGS) entry which is preliminary data.</text>
</comment>
<dbReference type="SUPFAM" id="SSF51261">
    <property type="entry name" value="Duplicated hybrid motif"/>
    <property type="match status" value="1"/>
</dbReference>
<evidence type="ECO:0000313" key="2">
    <source>
        <dbReference type="EMBL" id="MFD2586781.1"/>
    </source>
</evidence>
<accession>A0ABW5MUP0</accession>
<keyword evidence="3" id="KW-1185">Reference proteome</keyword>
<dbReference type="InterPro" id="IPR011055">
    <property type="entry name" value="Dup_hybrid_motif"/>
</dbReference>
<keyword evidence="2" id="KW-0378">Hydrolase</keyword>
<proteinExistence type="predicted"/>
<gene>
    <name evidence="2" type="ORF">ACFSQJ_07555</name>
</gene>
<dbReference type="Pfam" id="PF01551">
    <property type="entry name" value="Peptidase_M23"/>
    <property type="match status" value="1"/>
</dbReference>
<organism evidence="2 3">
    <name type="scientific">Croceitalea marina</name>
    <dbReference type="NCBI Taxonomy" id="1775166"/>
    <lineage>
        <taxon>Bacteria</taxon>
        <taxon>Pseudomonadati</taxon>
        <taxon>Bacteroidota</taxon>
        <taxon>Flavobacteriia</taxon>
        <taxon>Flavobacteriales</taxon>
        <taxon>Flavobacteriaceae</taxon>
        <taxon>Croceitalea</taxon>
    </lineage>
</organism>
<dbReference type="PANTHER" id="PTHR21666">
    <property type="entry name" value="PEPTIDASE-RELATED"/>
    <property type="match status" value="1"/>
</dbReference>
<dbReference type="Proteomes" id="UP001597526">
    <property type="component" value="Unassembled WGS sequence"/>
</dbReference>
<protein>
    <submittedName>
        <fullName evidence="2">M23 family metallopeptidase</fullName>
        <ecNumber evidence="2">3.4.24.-</ecNumber>
    </submittedName>
</protein>
<reference evidence="3" key="1">
    <citation type="journal article" date="2019" name="Int. J. Syst. Evol. Microbiol.">
        <title>The Global Catalogue of Microorganisms (GCM) 10K type strain sequencing project: providing services to taxonomists for standard genome sequencing and annotation.</title>
        <authorList>
            <consortium name="The Broad Institute Genomics Platform"/>
            <consortium name="The Broad Institute Genome Sequencing Center for Infectious Disease"/>
            <person name="Wu L."/>
            <person name="Ma J."/>
        </authorList>
    </citation>
    <scope>NUCLEOTIDE SEQUENCE [LARGE SCALE GENOMIC DNA]</scope>
    <source>
        <strain evidence="3">KCTC 52368</strain>
    </source>
</reference>
<dbReference type="CDD" id="cd12797">
    <property type="entry name" value="M23_peptidase"/>
    <property type="match status" value="1"/>
</dbReference>
<dbReference type="EMBL" id="JBHULB010000008">
    <property type="protein sequence ID" value="MFD2586781.1"/>
    <property type="molecule type" value="Genomic_DNA"/>
</dbReference>
<name>A0ABW5MUP0_9FLAO</name>
<dbReference type="PANTHER" id="PTHR21666:SF270">
    <property type="entry name" value="MUREIN HYDROLASE ACTIVATOR ENVC"/>
    <property type="match status" value="1"/>
</dbReference>
<dbReference type="InterPro" id="IPR050570">
    <property type="entry name" value="Cell_wall_metabolism_enzyme"/>
</dbReference>
<sequence>MLNIKFTKTALFCLLISLTVKGQRKDQGIRFINEITADSVFFHLENNYYAPITIQTTPNLEMEGRIRVNKAALVSKRDTLFKTIAVPLNLVIDTTAIDYSQFIEFKGNLGDANLTEDTKHLYALPFEKGKAYEIMQANFGRVSHDKKTSFYAIDFTMPEGTPVHAARAGIVIKTQDKYTERGGEELKYKANTIAIFHEDGTIGHYDHLQTQGVFVKPGDYVKTGQYIGLSGYTGYTTKPHLHFVVQNGKNEAVPIYFKGYKNKVLKQGKHYKNKK</sequence>